<accession>A0ACB7NZ46</accession>
<evidence type="ECO:0000313" key="2">
    <source>
        <dbReference type="Proteomes" id="UP000724584"/>
    </source>
</evidence>
<dbReference type="EMBL" id="JAGIZQ010000006">
    <property type="protein sequence ID" value="KAH6622867.1"/>
    <property type="molecule type" value="Genomic_DNA"/>
</dbReference>
<proteinExistence type="predicted"/>
<name>A0ACB7NZ46_9PEZI</name>
<sequence>MHREIPGFYYDTTKRKYFRIEDARTAPSGAAWSAPNVKRRAVEAKEDKARRERRRREKGRVRRARVLSLREGPLVGGLLGREAVGGLVTGGEVVARAWAAGLKAKGSLSWLAPREGVVSAMWIRGSDVRSEMGLAYAVVNGAGPVAAYLPRDADDCINFQDAAVRYPHSDFRFRNVRGQNERNYRAIKFHEPSSRIFMAWESSSVIGITHFTPRSRDPSESGQTWVVGSDVDAVLTTESILTKASATAFNALQPAPPASRLTCIAGTSAGVAQLQNNNLTWLTPSPPPSQRHPKHTPKSNPAAPWQGDVLSVDFLGQNPTEVILAGTRSGHVCVLDTRVPPHEWSVPSNSFQHVSSAAHVRAVGEYGVLAAGPPNAMALYDVRYLRQRNPPFTPTANLGNNNAARPIVTFPHYDNAANIHAGLDVLTAAGYGGGIVATAHTSDVSTPSSRAAAAAPPTLTLQQQQQQQRNGFTANTNTTTASRRRITRGSRPRGEEEHQPQYGVALHSLRDGTRIAGGEVDGIRAPAVVQSLMWQTLPGDRHPSLFVGEGPNVGKYSFWA</sequence>
<keyword evidence="2" id="KW-1185">Reference proteome</keyword>
<protein>
    <submittedName>
        <fullName evidence="1">Uncharacterized protein</fullName>
    </submittedName>
</protein>
<gene>
    <name evidence="1" type="ORF">F5144DRAFT_656663</name>
</gene>
<comment type="caution">
    <text evidence="1">The sequence shown here is derived from an EMBL/GenBank/DDBJ whole genome shotgun (WGS) entry which is preliminary data.</text>
</comment>
<dbReference type="Proteomes" id="UP000724584">
    <property type="component" value="Unassembled WGS sequence"/>
</dbReference>
<reference evidence="1 2" key="1">
    <citation type="journal article" date="2021" name="Nat. Commun.">
        <title>Genetic determinants of endophytism in the Arabidopsis root mycobiome.</title>
        <authorList>
            <person name="Mesny F."/>
            <person name="Miyauchi S."/>
            <person name="Thiergart T."/>
            <person name="Pickel B."/>
            <person name="Atanasova L."/>
            <person name="Karlsson M."/>
            <person name="Huettel B."/>
            <person name="Barry K.W."/>
            <person name="Haridas S."/>
            <person name="Chen C."/>
            <person name="Bauer D."/>
            <person name="Andreopoulos W."/>
            <person name="Pangilinan J."/>
            <person name="LaButti K."/>
            <person name="Riley R."/>
            <person name="Lipzen A."/>
            <person name="Clum A."/>
            <person name="Drula E."/>
            <person name="Henrissat B."/>
            <person name="Kohler A."/>
            <person name="Grigoriev I.V."/>
            <person name="Martin F.M."/>
            <person name="Hacquard S."/>
        </authorList>
    </citation>
    <scope>NUCLEOTIDE SEQUENCE [LARGE SCALE GENOMIC DNA]</scope>
    <source>
        <strain evidence="1 2">MPI-SDFR-AT-0079</strain>
    </source>
</reference>
<organism evidence="1 2">
    <name type="scientific">Chaetomium tenue</name>
    <dbReference type="NCBI Taxonomy" id="1854479"/>
    <lineage>
        <taxon>Eukaryota</taxon>
        <taxon>Fungi</taxon>
        <taxon>Dikarya</taxon>
        <taxon>Ascomycota</taxon>
        <taxon>Pezizomycotina</taxon>
        <taxon>Sordariomycetes</taxon>
        <taxon>Sordariomycetidae</taxon>
        <taxon>Sordariales</taxon>
        <taxon>Chaetomiaceae</taxon>
        <taxon>Chaetomium</taxon>
    </lineage>
</organism>
<evidence type="ECO:0000313" key="1">
    <source>
        <dbReference type="EMBL" id="KAH6622867.1"/>
    </source>
</evidence>